<name>A0AA88L962_ARTSF</name>
<evidence type="ECO:0000256" key="2">
    <source>
        <dbReference type="SAM" id="Coils"/>
    </source>
</evidence>
<dbReference type="AlphaFoldDB" id="A0AA88L962"/>
<dbReference type="SMART" id="SM00248">
    <property type="entry name" value="ANK"/>
    <property type="match status" value="1"/>
</dbReference>
<dbReference type="Proteomes" id="UP001187531">
    <property type="component" value="Unassembled WGS sequence"/>
</dbReference>
<organism evidence="3 4">
    <name type="scientific">Artemia franciscana</name>
    <name type="common">Brine shrimp</name>
    <name type="synonym">Artemia sanfranciscana</name>
    <dbReference type="NCBI Taxonomy" id="6661"/>
    <lineage>
        <taxon>Eukaryota</taxon>
        <taxon>Metazoa</taxon>
        <taxon>Ecdysozoa</taxon>
        <taxon>Arthropoda</taxon>
        <taxon>Crustacea</taxon>
        <taxon>Branchiopoda</taxon>
        <taxon>Anostraca</taxon>
        <taxon>Artemiidae</taxon>
        <taxon>Artemia</taxon>
    </lineage>
</organism>
<proteinExistence type="predicted"/>
<dbReference type="EMBL" id="JAVRJZ010000005">
    <property type="protein sequence ID" value="KAK2723058.1"/>
    <property type="molecule type" value="Genomic_DNA"/>
</dbReference>
<feature type="repeat" description="ANK" evidence="1">
    <location>
        <begin position="118"/>
        <end position="150"/>
    </location>
</feature>
<keyword evidence="4" id="KW-1185">Reference proteome</keyword>
<sequence>MREDHQSFDKFEDRNQDSFMNNYVSESEIKALLSQLEQLKVKGKLPSKLASALFKALSTSQEEVEKLEDDNMRLMKDLEGEEQMEFLSEALKRSQEKVEKLKDTHVGKNLVELTARSVEMTPLHYALQEGQTSVVHYLLEKRANPVNLSHLFFQDRVNSSDLGLTPGASSDEDPLLVIDEQPGGAVLRPYDELLFKNSFCPALC</sequence>
<gene>
    <name evidence="3" type="ORF">QYM36_003299</name>
</gene>
<keyword evidence="1" id="KW-0040">ANK repeat</keyword>
<dbReference type="InterPro" id="IPR036770">
    <property type="entry name" value="Ankyrin_rpt-contain_sf"/>
</dbReference>
<keyword evidence="2" id="KW-0175">Coiled coil</keyword>
<evidence type="ECO:0000313" key="4">
    <source>
        <dbReference type="Proteomes" id="UP001187531"/>
    </source>
</evidence>
<accession>A0AA88L962</accession>
<reference evidence="3" key="1">
    <citation type="submission" date="2023-07" db="EMBL/GenBank/DDBJ databases">
        <title>Chromosome-level genome assembly of Artemia franciscana.</title>
        <authorList>
            <person name="Jo E."/>
        </authorList>
    </citation>
    <scope>NUCLEOTIDE SEQUENCE</scope>
    <source>
        <tissue evidence="3">Whole body</tissue>
    </source>
</reference>
<dbReference type="PROSITE" id="PS50088">
    <property type="entry name" value="ANK_REPEAT"/>
    <property type="match status" value="1"/>
</dbReference>
<evidence type="ECO:0000256" key="1">
    <source>
        <dbReference type="PROSITE-ProRule" id="PRU00023"/>
    </source>
</evidence>
<dbReference type="InterPro" id="IPR002110">
    <property type="entry name" value="Ankyrin_rpt"/>
</dbReference>
<dbReference type="Pfam" id="PF00023">
    <property type="entry name" value="Ank"/>
    <property type="match status" value="1"/>
</dbReference>
<dbReference type="SUPFAM" id="SSF48403">
    <property type="entry name" value="Ankyrin repeat"/>
    <property type="match status" value="1"/>
</dbReference>
<comment type="caution">
    <text evidence="3">The sequence shown here is derived from an EMBL/GenBank/DDBJ whole genome shotgun (WGS) entry which is preliminary data.</text>
</comment>
<protein>
    <submittedName>
        <fullName evidence="3">Uncharacterized protein</fullName>
    </submittedName>
</protein>
<dbReference type="PROSITE" id="PS50297">
    <property type="entry name" value="ANK_REP_REGION"/>
    <property type="match status" value="1"/>
</dbReference>
<feature type="coiled-coil region" evidence="2">
    <location>
        <begin position="50"/>
        <end position="104"/>
    </location>
</feature>
<evidence type="ECO:0000313" key="3">
    <source>
        <dbReference type="EMBL" id="KAK2723058.1"/>
    </source>
</evidence>
<dbReference type="Gene3D" id="1.25.40.20">
    <property type="entry name" value="Ankyrin repeat-containing domain"/>
    <property type="match status" value="1"/>
</dbReference>